<dbReference type="Gene3D" id="2.60.120.260">
    <property type="entry name" value="Galactose-binding domain-like"/>
    <property type="match status" value="1"/>
</dbReference>
<dbReference type="SMART" id="SM00633">
    <property type="entry name" value="Glyco_10"/>
    <property type="match status" value="1"/>
</dbReference>
<dbReference type="Proteomes" id="UP001596147">
    <property type="component" value="Unassembled WGS sequence"/>
</dbReference>
<evidence type="ECO:0000256" key="8">
    <source>
        <dbReference type="ARBA" id="ARBA00023295"/>
    </source>
</evidence>
<dbReference type="EC" id="3.2.1.8" evidence="10"/>
<keyword evidence="7 10" id="KW-0119">Carbohydrate metabolism</keyword>
<comment type="pathway">
    <text evidence="2">Glycan degradation; xylan degradation.</text>
</comment>
<keyword evidence="6 10" id="KW-0378">Hydrolase</keyword>
<keyword evidence="9 10" id="KW-0624">Polysaccharide degradation</keyword>
<dbReference type="CDD" id="cd00005">
    <property type="entry name" value="CBM9_like_1"/>
    <property type="match status" value="1"/>
</dbReference>
<dbReference type="Pfam" id="PF06452">
    <property type="entry name" value="CBM9_1"/>
    <property type="match status" value="2"/>
</dbReference>
<evidence type="ECO:0000256" key="4">
    <source>
        <dbReference type="ARBA" id="ARBA00022651"/>
    </source>
</evidence>
<dbReference type="PANTHER" id="PTHR31490">
    <property type="entry name" value="GLYCOSYL HYDROLASE"/>
    <property type="match status" value="1"/>
</dbReference>
<dbReference type="InterPro" id="IPR010502">
    <property type="entry name" value="Carb-bd_dom_fam9"/>
</dbReference>
<proteinExistence type="inferred from homology"/>
<dbReference type="PROSITE" id="PS51760">
    <property type="entry name" value="GH10_2"/>
    <property type="match status" value="1"/>
</dbReference>
<evidence type="ECO:0000259" key="12">
    <source>
        <dbReference type="PROSITE" id="PS51760"/>
    </source>
</evidence>
<dbReference type="Pfam" id="PF02018">
    <property type="entry name" value="CBM_4_9"/>
    <property type="match status" value="1"/>
</dbReference>
<dbReference type="InterPro" id="IPR044846">
    <property type="entry name" value="GH10"/>
</dbReference>
<keyword evidence="4" id="KW-0858">Xylan degradation</keyword>
<evidence type="ECO:0000313" key="14">
    <source>
        <dbReference type="Proteomes" id="UP001596147"/>
    </source>
</evidence>
<feature type="chain" id="PRO_5047146673" description="Beta-xylanase" evidence="11">
    <location>
        <begin position="28"/>
        <end position="878"/>
    </location>
</feature>
<dbReference type="SUPFAM" id="SSF49785">
    <property type="entry name" value="Galactose-binding domain-like"/>
    <property type="match status" value="1"/>
</dbReference>
<keyword evidence="8 10" id="KW-0326">Glycosidase</keyword>
<evidence type="ECO:0000256" key="9">
    <source>
        <dbReference type="ARBA" id="ARBA00023326"/>
    </source>
</evidence>
<evidence type="ECO:0000256" key="1">
    <source>
        <dbReference type="ARBA" id="ARBA00000681"/>
    </source>
</evidence>
<dbReference type="PRINTS" id="PR00134">
    <property type="entry name" value="GLHYDRLASE10"/>
</dbReference>
<evidence type="ECO:0000256" key="2">
    <source>
        <dbReference type="ARBA" id="ARBA00004851"/>
    </source>
</evidence>
<evidence type="ECO:0000256" key="11">
    <source>
        <dbReference type="SAM" id="SignalP"/>
    </source>
</evidence>
<dbReference type="EMBL" id="JBHSMC010000008">
    <property type="protein sequence ID" value="MFC5464514.1"/>
    <property type="molecule type" value="Genomic_DNA"/>
</dbReference>
<evidence type="ECO:0000256" key="5">
    <source>
        <dbReference type="ARBA" id="ARBA00022737"/>
    </source>
</evidence>
<dbReference type="SUPFAM" id="SSF51445">
    <property type="entry name" value="(Trans)glycosidases"/>
    <property type="match status" value="1"/>
</dbReference>
<dbReference type="PANTHER" id="PTHR31490:SF90">
    <property type="entry name" value="ENDO-1,4-BETA-XYLANASE A"/>
    <property type="match status" value="1"/>
</dbReference>
<comment type="similarity">
    <text evidence="3 10">Belongs to the glycosyl hydrolase 10 (cellulase F) family.</text>
</comment>
<name>A0ABW0LFH0_9BACI</name>
<evidence type="ECO:0000256" key="7">
    <source>
        <dbReference type="ARBA" id="ARBA00023277"/>
    </source>
</evidence>
<dbReference type="SUPFAM" id="SSF49344">
    <property type="entry name" value="CBD9-like"/>
    <property type="match status" value="2"/>
</dbReference>
<dbReference type="InterPro" id="IPR003305">
    <property type="entry name" value="CenC_carb-bd"/>
</dbReference>
<accession>A0ABW0LFH0</accession>
<dbReference type="InterPro" id="IPR017853">
    <property type="entry name" value="GH"/>
</dbReference>
<evidence type="ECO:0000256" key="10">
    <source>
        <dbReference type="RuleBase" id="RU361174"/>
    </source>
</evidence>
<protein>
    <recommendedName>
        <fullName evidence="10">Beta-xylanase</fullName>
        <ecNumber evidence="10">3.2.1.8</ecNumber>
    </recommendedName>
</protein>
<keyword evidence="5" id="KW-0677">Repeat</keyword>
<dbReference type="RefSeq" id="WP_382349457.1">
    <property type="nucleotide sequence ID" value="NZ_JBHSMC010000008.1"/>
</dbReference>
<comment type="caution">
    <text evidence="13">The sequence shown here is derived from an EMBL/GenBank/DDBJ whole genome shotgun (WGS) entry which is preliminary data.</text>
</comment>
<dbReference type="InterPro" id="IPR008979">
    <property type="entry name" value="Galactose-bd-like_sf"/>
</dbReference>
<gene>
    <name evidence="13" type="ORF">ACFPM4_07090</name>
</gene>
<dbReference type="Pfam" id="PF00331">
    <property type="entry name" value="Glyco_hydro_10"/>
    <property type="match status" value="1"/>
</dbReference>
<keyword evidence="14" id="KW-1185">Reference proteome</keyword>
<evidence type="ECO:0000313" key="13">
    <source>
        <dbReference type="EMBL" id="MFC5464514.1"/>
    </source>
</evidence>
<evidence type="ECO:0000256" key="3">
    <source>
        <dbReference type="ARBA" id="ARBA00007495"/>
    </source>
</evidence>
<dbReference type="Gene3D" id="3.20.20.80">
    <property type="entry name" value="Glycosidases"/>
    <property type="match status" value="1"/>
</dbReference>
<sequence>MGKRFSILLTLLLVANLLIPPSMMSFAETEEESLPQLKFDFEDGTTQGWGARGGSVILAPTADAAYSGDYGLHVSGRVDAWNGTTIDVTDFMEVGKTYSLSAWARLPEGMPSSGVSVLIERHTDGTAHYEHVNGKTASDDTWVLISGEYTLKHPVERISVYFEAFDEPELEFYLDDIVIQEVPAPEPIVIEDDIPSLKDVFADHFKLGAAILSNEVEDPNGPDAQLLKKHYNSLTPGNELKWDATEPQEGVFNFTGSDKIVEFAEENGIAVRGHTLIWHSQTPNWVFYDDEGNLASKELLYERMKRHIETVMGRYKGKIYAWDVVNEVIEIGDRQPNGLRNSLWYQIAGEEFIEKAFEYAHAADPDAILYINDYNTHIPDRRDAMYDLVKRLKDKGIPVHGVGHQNHISITYPSLNEMDMMIEKFRDLGVRQEITELDMSIYSNDSQSYETFPYELQVEQALRYKDLFDIFKKHSDQLDAVIFWGKDDLNTWLRTFPVTRNNWPLLFDERMQAKLAYWALVDPTKLPAPIQELDANFGTPNIDGKKDLVWETVPAKSFHIADDIPVSFKTLWDDENLYVWTEVRDKTVNKNDSVEIFIHDENGILHNKINRKGKNQHHYKVKEGKDGYVAEIKISKEELAIGQEVRFDIRVTDVNENQIASWNDPTNDQENKLENYGKLNMKAAINTSNAVFGTPVLDGKKDKVWDKAYNIQTGKEIEGTNGAWANVRTLWDKDYLYIYAEVHDKTLTTASPNPWEQDSIEIFVDQNNGKTAEYESDDGQYRVNFNNEQSYGGAASSENFTTFTRLTDDGYVVEAAIKLNFTAKKGMVVGFDVQVNDDQNDDGSRDNVSIWEDATGQSYQNTSRIGVLEFTNKPNNKR</sequence>
<evidence type="ECO:0000256" key="6">
    <source>
        <dbReference type="ARBA" id="ARBA00022801"/>
    </source>
</evidence>
<keyword evidence="11" id="KW-0732">Signal</keyword>
<organism evidence="13 14">
    <name type="scientific">Lederbergia graminis</name>
    <dbReference type="NCBI Taxonomy" id="735518"/>
    <lineage>
        <taxon>Bacteria</taxon>
        <taxon>Bacillati</taxon>
        <taxon>Bacillota</taxon>
        <taxon>Bacilli</taxon>
        <taxon>Bacillales</taxon>
        <taxon>Bacillaceae</taxon>
        <taxon>Lederbergia</taxon>
    </lineage>
</organism>
<feature type="signal peptide" evidence="11">
    <location>
        <begin position="1"/>
        <end position="27"/>
    </location>
</feature>
<reference evidence="14" key="1">
    <citation type="journal article" date="2019" name="Int. J. Syst. Evol. Microbiol.">
        <title>The Global Catalogue of Microorganisms (GCM) 10K type strain sequencing project: providing services to taxonomists for standard genome sequencing and annotation.</title>
        <authorList>
            <consortium name="The Broad Institute Genomics Platform"/>
            <consortium name="The Broad Institute Genome Sequencing Center for Infectious Disease"/>
            <person name="Wu L."/>
            <person name="Ma J."/>
        </authorList>
    </citation>
    <scope>NUCLEOTIDE SEQUENCE [LARGE SCALE GENOMIC DNA]</scope>
    <source>
        <strain evidence="14">CGMCC 1.12237</strain>
    </source>
</reference>
<feature type="domain" description="GH10" evidence="12">
    <location>
        <begin position="191"/>
        <end position="523"/>
    </location>
</feature>
<dbReference type="Gene3D" id="2.60.40.1190">
    <property type="match status" value="2"/>
</dbReference>
<comment type="catalytic activity">
    <reaction evidence="1 10">
        <text>Endohydrolysis of (1-&gt;4)-beta-D-xylosidic linkages in xylans.</text>
        <dbReference type="EC" id="3.2.1.8"/>
    </reaction>
</comment>
<dbReference type="InterPro" id="IPR001000">
    <property type="entry name" value="GH10_dom"/>
</dbReference>